<reference evidence="1 2" key="1">
    <citation type="submission" date="2015-11" db="EMBL/GenBank/DDBJ databases">
        <title>Genomic analysis of 38 Legionella species identifies large and diverse effector repertoires.</title>
        <authorList>
            <person name="Burstein D."/>
            <person name="Amaro F."/>
            <person name="Zusman T."/>
            <person name="Lifshitz Z."/>
            <person name="Cohen O."/>
            <person name="Gilbert J.A."/>
            <person name="Pupko T."/>
            <person name="Shuman H.A."/>
            <person name="Segal G."/>
        </authorList>
    </citation>
    <scope>NUCLEOTIDE SEQUENCE [LARGE SCALE GENOMIC DNA]</scope>
    <source>
        <strain evidence="1 2">Mt.St.Helens-9</strain>
    </source>
</reference>
<gene>
    <name evidence="1" type="ORF">Lspi_1891</name>
</gene>
<dbReference type="EMBL" id="LNYX01000030">
    <property type="protein sequence ID" value="KTD62041.1"/>
    <property type="molecule type" value="Genomic_DNA"/>
</dbReference>
<evidence type="ECO:0000313" key="1">
    <source>
        <dbReference type="EMBL" id="KTD62041.1"/>
    </source>
</evidence>
<keyword evidence="2" id="KW-1185">Reference proteome</keyword>
<name>A0A0W0YYT0_LEGSP</name>
<dbReference type="Proteomes" id="UP000054877">
    <property type="component" value="Unassembled WGS sequence"/>
</dbReference>
<evidence type="ECO:0000313" key="2">
    <source>
        <dbReference type="Proteomes" id="UP000054877"/>
    </source>
</evidence>
<organism evidence="1 2">
    <name type="scientific">Legionella spiritensis</name>
    <dbReference type="NCBI Taxonomy" id="452"/>
    <lineage>
        <taxon>Bacteria</taxon>
        <taxon>Pseudomonadati</taxon>
        <taxon>Pseudomonadota</taxon>
        <taxon>Gammaproteobacteria</taxon>
        <taxon>Legionellales</taxon>
        <taxon>Legionellaceae</taxon>
        <taxon>Legionella</taxon>
    </lineage>
</organism>
<comment type="caution">
    <text evidence="1">The sequence shown here is derived from an EMBL/GenBank/DDBJ whole genome shotgun (WGS) entry which is preliminary data.</text>
</comment>
<dbReference type="RefSeq" id="WP_058483812.1">
    <property type="nucleotide sequence ID" value="NZ_CAAAII010000008.1"/>
</dbReference>
<sequence length="148" mass="17017">MKNFQQSPADIFHERDVDARSVDKIRTELDWLTCPEKNTIKKLIGNIHTFLSVTHPRESSFRNDAEEAYLDLLNTINKDITTLENASSDPDRAIALTLDYVKKCLINQLHFIQEENPESLSLKWYASEKNNLKHFAGIQSDHPNSFGT</sequence>
<accession>A0A0W0YYT0</accession>
<dbReference type="AlphaFoldDB" id="A0A0W0YYT0"/>
<dbReference type="PATRIC" id="fig|452.5.peg.2077"/>
<proteinExistence type="predicted"/>
<protein>
    <submittedName>
        <fullName evidence="1">Uncharacterized protein</fullName>
    </submittedName>
</protein>